<feature type="domain" description="TonB-dependent receptor plug" evidence="2">
    <location>
        <begin position="705"/>
        <end position="796"/>
    </location>
</feature>
<dbReference type="RefSeq" id="WP_330108442.1">
    <property type="nucleotide sequence ID" value="NZ_JAZDQT010000002.1"/>
</dbReference>
<sequence>MKRNLLILSVALLALFGLSAFTTDDDPFAALLKKLEEYTKKYPQEKIYLHLDKPYYAIGDNIWFKAYVVDTKTSEPSTISNILYVELINERDSIKKQIKLPMQSGITWGDFKLTDSLGEGNYRIRAYTQWMRNAGPDFFFDKTIKIGNSWANKVFTKTKDVLSTENNAEKVSSTIQFTDKDNKPYAACEVAYEVQLSARSIAKGKATTNSNGEIVIGYTNAQPGLYKSGKITATITLPNKQKIVKNIPIKTTAKGTDVQFFPEGGGLVEGLPSKVAIKAVNANGLGENVQGAVVDNDGTELLKFETTYLGMGSFILSPIAGKTYTAKIKLADGTEKSTVLPKAASSGYVMAVNNVDTGKMAIKVMMTEDLVNKGELRLVAQHNGNVYFTTKLPTARQLVSVSAPKAEFPSGIVQLTLFTPDNQPVCERLAFVNNPSDKIEVNALNLKPSYDKRGNVDFNFSVSHEAKPVQGSFSVSVTNASTVTPDLDNESNILTRLLLTADLTGYVEKPNHYFLNNDTKTRTELDNLLLTQGWRKISWKSLMNNQEPAMTYQPEKTMKISGIITKGGKPVPNGKVSLFSSSGGLFAVDTLSDANGRFNFDKISFGDSTKFVVQARTDKNNKNVQIDLDIVPGQIVTPNKNTGDIEVNVNESLMPYLTESGRYFDEQSKRGLLDRTIMLDEVKIVEKKNPAPNSSNLNGAGHADQVFTEKDLETAFSLSQFLSGRIAGVTVSNGKAYMMRSGGLNGRTPMAIVLDGMNMGDDFDLDNIVVQDVESVEVLKSIANTAIYGMNGGSGVLVITSKRGGANTSYNRYAPGIVTYAPKGFYAVREFYSPKYNTNQDSKPDLRTTVYWNPQVVSDPSGKANINYFNTDQSGTFRIVIEGIDNLGNLARKVYTYTVN</sequence>
<evidence type="ECO:0000256" key="1">
    <source>
        <dbReference type="SAM" id="SignalP"/>
    </source>
</evidence>
<keyword evidence="1" id="KW-0732">Signal</keyword>
<keyword evidence="3" id="KW-0675">Receptor</keyword>
<proteinExistence type="predicted"/>
<dbReference type="SUPFAM" id="SSF49478">
    <property type="entry name" value="Cna protein B-type domain"/>
    <property type="match status" value="1"/>
</dbReference>
<dbReference type="Gene3D" id="2.170.130.10">
    <property type="entry name" value="TonB-dependent receptor, plug domain"/>
    <property type="match status" value="1"/>
</dbReference>
<gene>
    <name evidence="3" type="ORF">VRU48_13485</name>
</gene>
<reference evidence="3 4" key="1">
    <citation type="submission" date="2024-01" db="EMBL/GenBank/DDBJ databases">
        <title>Pedobacter sp. nov., isolated from fresh soil.</title>
        <authorList>
            <person name="Le N.T.T."/>
        </authorList>
    </citation>
    <scope>NUCLEOTIDE SEQUENCE [LARGE SCALE GENOMIC DNA]</scope>
    <source>
        <strain evidence="3 4">KR3-3</strain>
    </source>
</reference>
<keyword evidence="4" id="KW-1185">Reference proteome</keyword>
<feature type="chain" id="PRO_5046787411" evidence="1">
    <location>
        <begin position="23"/>
        <end position="900"/>
    </location>
</feature>
<evidence type="ECO:0000313" key="4">
    <source>
        <dbReference type="Proteomes" id="UP001336835"/>
    </source>
</evidence>
<dbReference type="SUPFAM" id="SSF56935">
    <property type="entry name" value="Porins"/>
    <property type="match status" value="1"/>
</dbReference>
<accession>A0ABU7I9U2</accession>
<dbReference type="Proteomes" id="UP001336835">
    <property type="component" value="Unassembled WGS sequence"/>
</dbReference>
<feature type="signal peptide" evidence="1">
    <location>
        <begin position="1"/>
        <end position="22"/>
    </location>
</feature>
<dbReference type="InterPro" id="IPR012910">
    <property type="entry name" value="Plug_dom"/>
</dbReference>
<dbReference type="Gene3D" id="2.60.40.1930">
    <property type="match status" value="1"/>
</dbReference>
<protein>
    <submittedName>
        <fullName evidence="3">TonB-dependent receptor plug domain-containing protein</fullName>
    </submittedName>
</protein>
<evidence type="ECO:0000259" key="2">
    <source>
        <dbReference type="Pfam" id="PF07715"/>
    </source>
</evidence>
<name>A0ABU7I9U2_9SPHI</name>
<dbReference type="Pfam" id="PF07715">
    <property type="entry name" value="Plug"/>
    <property type="match status" value="1"/>
</dbReference>
<dbReference type="EMBL" id="JAZDQT010000002">
    <property type="protein sequence ID" value="MEE1946129.1"/>
    <property type="molecule type" value="Genomic_DNA"/>
</dbReference>
<evidence type="ECO:0000313" key="3">
    <source>
        <dbReference type="EMBL" id="MEE1946129.1"/>
    </source>
</evidence>
<organism evidence="3 4">
    <name type="scientific">Pedobacter albus</name>
    <dbReference type="NCBI Taxonomy" id="3113905"/>
    <lineage>
        <taxon>Bacteria</taxon>
        <taxon>Pseudomonadati</taxon>
        <taxon>Bacteroidota</taxon>
        <taxon>Sphingobacteriia</taxon>
        <taxon>Sphingobacteriales</taxon>
        <taxon>Sphingobacteriaceae</taxon>
        <taxon>Pedobacter</taxon>
    </lineage>
</organism>
<dbReference type="InterPro" id="IPR037066">
    <property type="entry name" value="Plug_dom_sf"/>
</dbReference>
<comment type="caution">
    <text evidence="3">The sequence shown here is derived from an EMBL/GenBank/DDBJ whole genome shotgun (WGS) entry which is preliminary data.</text>
</comment>